<dbReference type="AlphaFoldDB" id="G7IQ61"/>
<sequence length="107" mass="12507">MDWYRVHGRIGMLDAVSLKKGHNLCWTWHGLVNRKMAAWSSDGPEGLPQKVSVGENICQRRIEVDMIKLHEHVKELNAKLLLLKFQAIMMIILLLLSFIAMLFYIFW</sequence>
<keyword evidence="1 2" id="KW-0812">Transmembrane</keyword>
<evidence type="ECO:0000313" key="5">
    <source>
        <dbReference type="Proteomes" id="UP000002051"/>
    </source>
</evidence>
<evidence type="ECO:0000313" key="4">
    <source>
        <dbReference type="EnsemblPlants" id="AES65474"/>
    </source>
</evidence>
<dbReference type="PaxDb" id="3880-AES65474"/>
<reference evidence="2 5" key="2">
    <citation type="journal article" date="2014" name="BMC Genomics">
        <title>An improved genome release (version Mt4.0) for the model legume Medicago truncatula.</title>
        <authorList>
            <person name="Tang H."/>
            <person name="Krishnakumar V."/>
            <person name="Bidwell S."/>
            <person name="Rosen B."/>
            <person name="Chan A."/>
            <person name="Zhou S."/>
            <person name="Gentzbittel L."/>
            <person name="Childs K.L."/>
            <person name="Yandell M."/>
            <person name="Gundlach H."/>
            <person name="Mayer K.F."/>
            <person name="Schwartz D.C."/>
            <person name="Town C.D."/>
        </authorList>
    </citation>
    <scope>GENOME REANNOTATION</scope>
    <source>
        <strain evidence="4 5">cv. Jemalong A17</strain>
    </source>
</reference>
<dbReference type="EnsemblPlants" id="AES65474">
    <property type="protein sequence ID" value="AES65474"/>
    <property type="gene ID" value="MTR_2g039860"/>
</dbReference>
<reference evidence="3" key="4">
    <citation type="journal article" date="2018" name="Nat. Plants">
        <title>Whole-genome landscape of Medicago truncatula symbiotic genes.</title>
        <authorList>
            <person name="Pecrix Y."/>
            <person name="Gamas P."/>
            <person name="Carrere S."/>
        </authorList>
    </citation>
    <scope>NUCLEOTIDE SEQUENCE</scope>
    <source>
        <tissue evidence="3">Leaves</tissue>
    </source>
</reference>
<dbReference type="Gramene" id="rna9364">
    <property type="protein sequence ID" value="RHN73540.1"/>
    <property type="gene ID" value="gene9364"/>
</dbReference>
<reference evidence="2 5" key="1">
    <citation type="journal article" date="2011" name="Nature">
        <title>The Medicago genome provides insight into the evolution of rhizobial symbioses.</title>
        <authorList>
            <person name="Young N.D."/>
            <person name="Debelle F."/>
            <person name="Oldroyd G.E."/>
            <person name="Geurts R."/>
            <person name="Cannon S.B."/>
            <person name="Udvardi M.K."/>
            <person name="Benedito V.A."/>
            <person name="Mayer K.F."/>
            <person name="Gouzy J."/>
            <person name="Schoof H."/>
            <person name="Van de Peer Y."/>
            <person name="Proost S."/>
            <person name="Cook D.R."/>
            <person name="Meyers B.C."/>
            <person name="Spannagl M."/>
            <person name="Cheung F."/>
            <person name="De Mita S."/>
            <person name="Krishnakumar V."/>
            <person name="Gundlach H."/>
            <person name="Zhou S."/>
            <person name="Mudge J."/>
            <person name="Bharti A.K."/>
            <person name="Murray J.D."/>
            <person name="Naoumkina M.A."/>
            <person name="Rosen B."/>
            <person name="Silverstein K.A."/>
            <person name="Tang H."/>
            <person name="Rombauts S."/>
            <person name="Zhao P.X."/>
            <person name="Zhou P."/>
            <person name="Barbe V."/>
            <person name="Bardou P."/>
            <person name="Bechner M."/>
            <person name="Bellec A."/>
            <person name="Berger A."/>
            <person name="Berges H."/>
            <person name="Bidwell S."/>
            <person name="Bisseling T."/>
            <person name="Choisne N."/>
            <person name="Couloux A."/>
            <person name="Denny R."/>
            <person name="Deshpande S."/>
            <person name="Dai X."/>
            <person name="Doyle J.J."/>
            <person name="Dudez A.M."/>
            <person name="Farmer A.D."/>
            <person name="Fouteau S."/>
            <person name="Franken C."/>
            <person name="Gibelin C."/>
            <person name="Gish J."/>
            <person name="Goldstein S."/>
            <person name="Gonzalez A.J."/>
            <person name="Green P.J."/>
            <person name="Hallab A."/>
            <person name="Hartog M."/>
            <person name="Hua A."/>
            <person name="Humphray S.J."/>
            <person name="Jeong D.H."/>
            <person name="Jing Y."/>
            <person name="Jocker A."/>
            <person name="Kenton S.M."/>
            <person name="Kim D.J."/>
            <person name="Klee K."/>
            <person name="Lai H."/>
            <person name="Lang C."/>
            <person name="Lin S."/>
            <person name="Macmil S.L."/>
            <person name="Magdelenat G."/>
            <person name="Matthews L."/>
            <person name="McCorrison J."/>
            <person name="Monaghan E.L."/>
            <person name="Mun J.H."/>
            <person name="Najar F.Z."/>
            <person name="Nicholson C."/>
            <person name="Noirot C."/>
            <person name="O'Bleness M."/>
            <person name="Paule C.R."/>
            <person name="Poulain J."/>
            <person name="Prion F."/>
            <person name="Qin B."/>
            <person name="Qu C."/>
            <person name="Retzel E.F."/>
            <person name="Riddle C."/>
            <person name="Sallet E."/>
            <person name="Samain S."/>
            <person name="Samson N."/>
            <person name="Sanders I."/>
            <person name="Saurat O."/>
            <person name="Scarpelli C."/>
            <person name="Schiex T."/>
            <person name="Segurens B."/>
            <person name="Severin A.J."/>
            <person name="Sherrier D.J."/>
            <person name="Shi R."/>
            <person name="Sims S."/>
            <person name="Singer S.R."/>
            <person name="Sinharoy S."/>
            <person name="Sterck L."/>
            <person name="Viollet A."/>
            <person name="Wang B.B."/>
            <person name="Wang K."/>
            <person name="Wang M."/>
            <person name="Wang X."/>
            <person name="Warfsmann J."/>
            <person name="Weissenbach J."/>
            <person name="White D.D."/>
            <person name="White J.D."/>
            <person name="Wiley G.B."/>
            <person name="Wincker P."/>
            <person name="Xing Y."/>
            <person name="Yang L."/>
            <person name="Yao Z."/>
            <person name="Ying F."/>
            <person name="Zhai J."/>
            <person name="Zhou L."/>
            <person name="Zuber A."/>
            <person name="Denarie J."/>
            <person name="Dixon R.A."/>
            <person name="May G.D."/>
            <person name="Schwartz D.C."/>
            <person name="Rogers J."/>
            <person name="Quetier F."/>
            <person name="Town C.D."/>
            <person name="Roe B.A."/>
        </authorList>
    </citation>
    <scope>NUCLEOTIDE SEQUENCE [LARGE SCALE GENOMIC DNA]</scope>
    <source>
        <strain evidence="2">A17</strain>
        <strain evidence="4 5">cv. Jemalong A17</strain>
    </source>
</reference>
<evidence type="ECO:0000313" key="3">
    <source>
        <dbReference type="EMBL" id="RHN73540.1"/>
    </source>
</evidence>
<proteinExistence type="predicted"/>
<evidence type="ECO:0000313" key="2">
    <source>
        <dbReference type="EMBL" id="AES65474.1"/>
    </source>
</evidence>
<feature type="transmembrane region" description="Helical" evidence="1">
    <location>
        <begin position="87"/>
        <end position="106"/>
    </location>
</feature>
<dbReference type="Proteomes" id="UP000002051">
    <property type="component" value="Chromosome 2"/>
</dbReference>
<accession>G7IQ61</accession>
<keyword evidence="1" id="KW-1133">Transmembrane helix</keyword>
<name>G7IQ61_MEDTR</name>
<dbReference type="Proteomes" id="UP000265566">
    <property type="component" value="Chromosome 2"/>
</dbReference>
<organism evidence="2 5">
    <name type="scientific">Medicago truncatula</name>
    <name type="common">Barrel medic</name>
    <name type="synonym">Medicago tribuloides</name>
    <dbReference type="NCBI Taxonomy" id="3880"/>
    <lineage>
        <taxon>Eukaryota</taxon>
        <taxon>Viridiplantae</taxon>
        <taxon>Streptophyta</taxon>
        <taxon>Embryophyta</taxon>
        <taxon>Tracheophyta</taxon>
        <taxon>Spermatophyta</taxon>
        <taxon>Magnoliopsida</taxon>
        <taxon>eudicotyledons</taxon>
        <taxon>Gunneridae</taxon>
        <taxon>Pentapetalae</taxon>
        <taxon>rosids</taxon>
        <taxon>fabids</taxon>
        <taxon>Fabales</taxon>
        <taxon>Fabaceae</taxon>
        <taxon>Papilionoideae</taxon>
        <taxon>50 kb inversion clade</taxon>
        <taxon>NPAAA clade</taxon>
        <taxon>Hologalegina</taxon>
        <taxon>IRL clade</taxon>
        <taxon>Trifolieae</taxon>
        <taxon>Medicago</taxon>
    </lineage>
</organism>
<dbReference type="EMBL" id="CM001218">
    <property type="protein sequence ID" value="AES65474.1"/>
    <property type="molecule type" value="Genomic_DNA"/>
</dbReference>
<protein>
    <submittedName>
        <fullName evidence="2">Transmembrane protein, putative</fullName>
    </submittedName>
</protein>
<gene>
    <name evidence="2" type="ordered locus">MTR_2g039860</name>
    <name evidence="3" type="ORF">MtrunA17_Chr2g0299601</name>
</gene>
<evidence type="ECO:0000256" key="1">
    <source>
        <dbReference type="SAM" id="Phobius"/>
    </source>
</evidence>
<keyword evidence="1" id="KW-0472">Membrane</keyword>
<reference evidence="4" key="3">
    <citation type="submission" date="2015-04" db="UniProtKB">
        <authorList>
            <consortium name="EnsemblPlants"/>
        </authorList>
    </citation>
    <scope>IDENTIFICATION</scope>
    <source>
        <strain evidence="4">cv. Jemalong A17</strain>
    </source>
</reference>
<dbReference type="EMBL" id="PSQE01000002">
    <property type="protein sequence ID" value="RHN73540.1"/>
    <property type="molecule type" value="Genomic_DNA"/>
</dbReference>
<keyword evidence="5" id="KW-1185">Reference proteome</keyword>
<dbReference type="HOGENOM" id="CLU_2213812_0_0_1"/>